<feature type="region of interest" description="Disordered" evidence="1">
    <location>
        <begin position="116"/>
        <end position="154"/>
    </location>
</feature>
<reference evidence="2" key="1">
    <citation type="submission" date="2014-05" db="EMBL/GenBank/DDBJ databases">
        <title>The transcriptome of the halophilic microalga Tetraselmis sp. GSL018 isolated from the Great Salt Lake, Utah.</title>
        <authorList>
            <person name="Jinkerson R.E."/>
            <person name="D'Adamo S."/>
            <person name="Posewitz M.C."/>
        </authorList>
    </citation>
    <scope>NUCLEOTIDE SEQUENCE</scope>
    <source>
        <strain evidence="2">GSL018</strain>
    </source>
</reference>
<protein>
    <submittedName>
        <fullName evidence="2">Uncharacterized protein</fullName>
    </submittedName>
</protein>
<dbReference type="InterPro" id="IPR000048">
    <property type="entry name" value="IQ_motif_EF-hand-BS"/>
</dbReference>
<feature type="compositionally biased region" description="Polar residues" evidence="1">
    <location>
        <begin position="1"/>
        <end position="13"/>
    </location>
</feature>
<evidence type="ECO:0000313" key="2">
    <source>
        <dbReference type="EMBL" id="JAC68524.1"/>
    </source>
</evidence>
<accession>A0A061RCM0</accession>
<feature type="region of interest" description="Disordered" evidence="1">
    <location>
        <begin position="1"/>
        <end position="80"/>
    </location>
</feature>
<feature type="compositionally biased region" description="Basic and acidic residues" evidence="1">
    <location>
        <begin position="509"/>
        <end position="529"/>
    </location>
</feature>
<evidence type="ECO:0000256" key="1">
    <source>
        <dbReference type="SAM" id="MobiDB-lite"/>
    </source>
</evidence>
<feature type="compositionally biased region" description="Polar residues" evidence="1">
    <location>
        <begin position="624"/>
        <end position="665"/>
    </location>
</feature>
<name>A0A061RCM0_9CHLO</name>
<sequence length="818" mass="88575">MTSGEALESTGTRESGLDAPRPLIDSGDNESVEVGDNYRRSFEASASDNHLQPNVPGEAKASEIDATEAHQHAARSTVSKAVEQPTFLAESAGGKIVIQSASELHKLLVPGEVKMASPKSEGKLWDDSLEATPRSAHGGGGGDSFSPAAHHDGDAEAAAVRIQALQRGRMVRARVKLSQQRPPTPATPKGMNLSWSSQSGRPVSNQSKVHSSMVSNRGSAFAAPLGSSDVGQSDQSVRGHVRGFDGCSRQPHQDIAATKIQAIVRGWFGRQAAAQVRQDRRDDEALERIWQAQQEVAAVLGSSEVTCHTPLGTAFADSDMDALSRAQNALANIKGVASGSGSAGHHSDALGQRMCTASSEERTSGSAASSDVAWDAPARRSPSDGRRAHLRPEAKHRRSAKTSTSGAASSSGCPSSRGSSAKLEPLPPVLASPSCTPSPRAAKASRHRKALSGRGAPVEDPSSALPPVKRPQGKQAQLAGSDKTGFKEMKDNVDQETLQAMLKAKHQAIRKEAHDRQKRRAEEERKRSEELRAYLRCEEERRQAAMVRQEEEQRLQKEHRRRKMEEEKRKRSENLRRIRELSAGPSKAATLHHRMEAEYSKRAQNEEQERRAAALEERHKIYRQQAQQEGNQKPAQGLASSSQRQSQGSNTPARKSSNSSAQTRSARGHLEKPRHKPAPLQVTENIELGGISQGIPSRYPIPLQMGRIGAQEGFSTFIGSPGMAYNEEGMYGYEMTDSPDKRKRRHSPLFASPAAAGPAGRTYSTDVDPNSGWEEFGGPQSLSSACESPWGSRKDWSRESVVKHRLASALRRSEVSGQ</sequence>
<feature type="region of interest" description="Disordered" evidence="1">
    <location>
        <begin position="548"/>
        <end position="685"/>
    </location>
</feature>
<feature type="region of interest" description="Disordered" evidence="1">
    <location>
        <begin position="336"/>
        <end position="529"/>
    </location>
</feature>
<organism evidence="2">
    <name type="scientific">Tetraselmis sp. GSL018</name>
    <dbReference type="NCBI Taxonomy" id="582737"/>
    <lineage>
        <taxon>Eukaryota</taxon>
        <taxon>Viridiplantae</taxon>
        <taxon>Chlorophyta</taxon>
        <taxon>core chlorophytes</taxon>
        <taxon>Chlorodendrophyceae</taxon>
        <taxon>Chlorodendrales</taxon>
        <taxon>Chlorodendraceae</taxon>
        <taxon>Tetraselmis</taxon>
    </lineage>
</organism>
<gene>
    <name evidence="2" type="ORF">TSPGSL018_8507</name>
</gene>
<feature type="compositionally biased region" description="Basic and acidic residues" evidence="1">
    <location>
        <begin position="593"/>
        <end position="619"/>
    </location>
</feature>
<dbReference type="Gene3D" id="1.20.5.190">
    <property type="match status" value="1"/>
</dbReference>
<feature type="compositionally biased region" description="Basic and acidic residues" evidence="1">
    <location>
        <begin position="563"/>
        <end position="580"/>
    </location>
</feature>
<feature type="region of interest" description="Disordered" evidence="1">
    <location>
        <begin position="174"/>
        <end position="252"/>
    </location>
</feature>
<feature type="compositionally biased region" description="Basic and acidic residues" evidence="1">
    <location>
        <begin position="377"/>
        <end position="393"/>
    </location>
</feature>
<proteinExistence type="predicted"/>
<feature type="compositionally biased region" description="Basic and acidic residues" evidence="1">
    <location>
        <begin position="484"/>
        <end position="493"/>
    </location>
</feature>
<dbReference type="EMBL" id="GBEZ01017849">
    <property type="protein sequence ID" value="JAC68524.1"/>
    <property type="molecule type" value="Transcribed_RNA"/>
</dbReference>
<dbReference type="PROSITE" id="PS50096">
    <property type="entry name" value="IQ"/>
    <property type="match status" value="2"/>
</dbReference>
<feature type="region of interest" description="Disordered" evidence="1">
    <location>
        <begin position="734"/>
        <end position="798"/>
    </location>
</feature>
<dbReference type="AlphaFoldDB" id="A0A061RCM0"/>
<feature type="compositionally biased region" description="Basic and acidic residues" evidence="1">
    <location>
        <begin position="60"/>
        <end position="71"/>
    </location>
</feature>
<feature type="compositionally biased region" description="Low complexity" evidence="1">
    <location>
        <begin position="401"/>
        <end position="422"/>
    </location>
</feature>
<dbReference type="SMART" id="SM00015">
    <property type="entry name" value="IQ"/>
    <property type="match status" value="2"/>
</dbReference>
<feature type="compositionally biased region" description="Polar residues" evidence="1">
    <location>
        <begin position="193"/>
        <end position="218"/>
    </location>
</feature>